<evidence type="ECO:0000259" key="13">
    <source>
        <dbReference type="Pfam" id="PF06957"/>
    </source>
</evidence>
<keyword evidence="10" id="KW-0472">Membrane</keyword>
<dbReference type="GO" id="GO:0006888">
    <property type="term" value="P:endoplasmic reticulum to Golgi vesicle-mediated transport"/>
    <property type="evidence" value="ECO:0007669"/>
    <property type="project" value="TreeGrafter"/>
</dbReference>
<dbReference type="SMART" id="SM00320">
    <property type="entry name" value="WD40"/>
    <property type="match status" value="4"/>
</dbReference>
<dbReference type="PANTHER" id="PTHR19876">
    <property type="entry name" value="COATOMER"/>
    <property type="match status" value="1"/>
</dbReference>
<dbReference type="SUPFAM" id="SSF50978">
    <property type="entry name" value="WD40 repeat-like"/>
    <property type="match status" value="2"/>
</dbReference>
<dbReference type="Pfam" id="PF04053">
    <property type="entry name" value="B-prop_COPA_B_2nd"/>
    <property type="match status" value="1"/>
</dbReference>
<evidence type="ECO:0000256" key="11">
    <source>
        <dbReference type="PROSITE-ProRule" id="PRU00221"/>
    </source>
</evidence>
<dbReference type="InterPro" id="IPR050844">
    <property type="entry name" value="Coatomer_complex_subunit"/>
</dbReference>
<accession>A0A2H9TL01</accession>
<dbReference type="Gene3D" id="1.25.40.470">
    <property type="match status" value="1"/>
</dbReference>
<dbReference type="Proteomes" id="UP000240830">
    <property type="component" value="Unassembled WGS sequence"/>
</dbReference>
<organism evidence="15 16">
    <name type="scientific">Paramicrosporidium saccamoebae</name>
    <dbReference type="NCBI Taxonomy" id="1246581"/>
    <lineage>
        <taxon>Eukaryota</taxon>
        <taxon>Fungi</taxon>
        <taxon>Fungi incertae sedis</taxon>
        <taxon>Cryptomycota</taxon>
        <taxon>Cryptomycota incertae sedis</taxon>
        <taxon>Paramicrosporidium</taxon>
    </lineage>
</organism>
<dbReference type="Pfam" id="PF23953">
    <property type="entry name" value="TPR_COPA_B"/>
    <property type="match status" value="1"/>
</dbReference>
<evidence type="ECO:0000259" key="14">
    <source>
        <dbReference type="Pfam" id="PF23953"/>
    </source>
</evidence>
<evidence type="ECO:0000256" key="9">
    <source>
        <dbReference type="ARBA" id="ARBA00023034"/>
    </source>
</evidence>
<dbReference type="GO" id="GO:0005198">
    <property type="term" value="F:structural molecule activity"/>
    <property type="evidence" value="ECO:0007669"/>
    <property type="project" value="InterPro"/>
</dbReference>
<evidence type="ECO:0000256" key="3">
    <source>
        <dbReference type="ARBA" id="ARBA00022448"/>
    </source>
</evidence>
<dbReference type="CDD" id="cd22948">
    <property type="entry name" value="Coatomer_WDAD_alpha"/>
    <property type="match status" value="1"/>
</dbReference>
<evidence type="ECO:0000256" key="6">
    <source>
        <dbReference type="ARBA" id="ARBA00022737"/>
    </source>
</evidence>
<dbReference type="Pfam" id="PF00400">
    <property type="entry name" value="WD40"/>
    <property type="match status" value="4"/>
</dbReference>
<name>A0A2H9TL01_9FUNG</name>
<dbReference type="PROSITE" id="PS50294">
    <property type="entry name" value="WD_REPEATS_REGION"/>
    <property type="match status" value="4"/>
</dbReference>
<keyword evidence="9" id="KW-0333">Golgi apparatus</keyword>
<keyword evidence="4" id="KW-0963">Cytoplasm</keyword>
<dbReference type="GO" id="GO:0006886">
    <property type="term" value="P:intracellular protein transport"/>
    <property type="evidence" value="ECO:0007669"/>
    <property type="project" value="InterPro"/>
</dbReference>
<dbReference type="GO" id="GO:0006890">
    <property type="term" value="P:retrograde vesicle-mediated transport, Golgi to endoplasmic reticulum"/>
    <property type="evidence" value="ECO:0007669"/>
    <property type="project" value="TreeGrafter"/>
</dbReference>
<evidence type="ECO:0000256" key="5">
    <source>
        <dbReference type="ARBA" id="ARBA00022574"/>
    </source>
</evidence>
<dbReference type="InterPro" id="IPR015943">
    <property type="entry name" value="WD40/YVTN_repeat-like_dom_sf"/>
</dbReference>
<keyword evidence="8" id="KW-0653">Protein transport</keyword>
<dbReference type="InterPro" id="IPR010714">
    <property type="entry name" value="Coatomer_asu_C"/>
</dbReference>
<comment type="subcellular location">
    <subcellularLocation>
        <location evidence="2">Cytoplasm</location>
    </subcellularLocation>
    <subcellularLocation>
        <location evidence="1">Golgi apparatus membrane</location>
        <topology evidence="1">Peripheral membrane protein</topology>
        <orientation evidence="1">Cytoplasmic side</orientation>
    </subcellularLocation>
</comment>
<dbReference type="PRINTS" id="PR00320">
    <property type="entry name" value="GPROTEINBRPT"/>
</dbReference>
<dbReference type="InterPro" id="IPR006692">
    <property type="entry name" value="Beta-prop_COPA/B_2nd"/>
</dbReference>
<dbReference type="PANTHER" id="PTHR19876:SF1">
    <property type="entry name" value="COATOMER SUBUNIT ALPHA"/>
    <property type="match status" value="1"/>
</dbReference>
<dbReference type="InterPro" id="IPR056176">
    <property type="entry name" value="TPR_COPA_B"/>
</dbReference>
<dbReference type="InterPro" id="IPR036322">
    <property type="entry name" value="WD40_repeat_dom_sf"/>
</dbReference>
<dbReference type="PROSITE" id="PS00678">
    <property type="entry name" value="WD_REPEATS_1"/>
    <property type="match status" value="1"/>
</dbReference>
<dbReference type="AlphaFoldDB" id="A0A2H9TL01"/>
<sequence>MDYIRTVFFHNEAPWIVSSSDDQTIRVWNWQSRACLAVLTGHSHYVMCAQFHPSEDMIVSASLDQTIRVWDIGSLRRKHSSPATSPYDDHGARVPSPRASQIDLFGAPEGQVKFVLEGHDRGVNWVQFHPSKPIIVSGSDDRSVKLWRYNETRAWETDTFRGHFNNISCVMFHAQSDLIISNSEDKSIRIWDYTKRGSQPIVQRRESDRFWILAGHPSLNLIAAGHDNGLMVFKLEHERPSYCVFEENQLFVLRDRTVVSVDLNGDERGAENSQSPIINLDHKVTPPSCLVHSVADNSLLLSSRGEAASYELFSARGGSSDSLRKGPGESAVFVARNRFAVLDEQQVHIKALDNTVYKTIACENAERILSCPPGSFLLVSKEDVRLYDIQQDKFVAESKLADIKYCVWSSDSTSLALFGSHVLYVVDRRTLAVKSTVRDTINIKSAVWDARGILFFTNSHHLKYLLPNGDVGVVCTVQAPLYLIRVKGDTIAALDRSCAVHHFKIDPTEFLFKLALWQGDQPTILHMIEHGNLMGQSIISYLRQNGYAEIALGFVQEPITRFELGIECCDLECAYEAAEKIESDDMWNRLADEAMMIGNFILAEKCLRRVGNHSRLSFLHLLTGNVPKLQSVTDEVRVKGDFNTRIQNDLFLGDNVDLANALVDAKVPSLAYLACKSSGLEIEGQDILDRFCRDKNNAHSLPVGRIAQVEPLFRQSEAWPLSADPVKNKIALTRKTPISRNPTAANDDLGELLQTAAFPASGGWDLEETGLELELDDIPSPSADADFSNVVEDGSWPQPGNANRDLLSMASSIPYHYLATGQVESALLLMKEQCGIVNFAPLESMVMRCLQGSSVQIEGFTQINLSSICQTEKEGHAASRPRPVFTFELMKQEFDAALQLTTTGKFSEAVKLFENVLLSCLFTVVSTDEEDEFLEIKSKCREYLLGLRMEHLRKELLGTDEARSLALACYFASCDLRNDHRILALRSALTQAYKQQCIALSCTLAKRLLQCSPPEATALQARKIIGLGERLPLNHADPIAISLGDDSAPIIIDARDIVPLDSKYIECPFCQAKYRTEYHASVCTVCNVASIGADGTGLVCCE</sequence>
<keyword evidence="3" id="KW-0813">Transport</keyword>
<keyword evidence="7" id="KW-0931">ER-Golgi transport</keyword>
<evidence type="ECO:0000256" key="8">
    <source>
        <dbReference type="ARBA" id="ARBA00022927"/>
    </source>
</evidence>
<feature type="domain" description="COPA/B second beta-propeller" evidence="12">
    <location>
        <begin position="260"/>
        <end position="495"/>
    </location>
</feature>
<dbReference type="OrthoDB" id="10261470at2759"/>
<evidence type="ECO:0000259" key="12">
    <source>
        <dbReference type="Pfam" id="PF04053"/>
    </source>
</evidence>
<feature type="repeat" description="WD" evidence="11">
    <location>
        <begin position="116"/>
        <end position="157"/>
    </location>
</feature>
<evidence type="ECO:0000256" key="2">
    <source>
        <dbReference type="ARBA" id="ARBA00004496"/>
    </source>
</evidence>
<dbReference type="GO" id="GO:0000139">
    <property type="term" value="C:Golgi membrane"/>
    <property type="evidence" value="ECO:0007669"/>
    <property type="project" value="UniProtKB-SubCell"/>
</dbReference>
<protein>
    <submittedName>
        <fullName evidence="15">Coatomer subunit alpha</fullName>
    </submittedName>
</protein>
<dbReference type="EMBL" id="MTSL01000125">
    <property type="protein sequence ID" value="PJF18435.1"/>
    <property type="molecule type" value="Genomic_DNA"/>
</dbReference>
<dbReference type="CDD" id="cd00200">
    <property type="entry name" value="WD40"/>
    <property type="match status" value="1"/>
</dbReference>
<keyword evidence="16" id="KW-1185">Reference proteome</keyword>
<evidence type="ECO:0000313" key="16">
    <source>
        <dbReference type="Proteomes" id="UP000240830"/>
    </source>
</evidence>
<feature type="repeat" description="WD" evidence="11">
    <location>
        <begin position="1"/>
        <end position="38"/>
    </location>
</feature>
<dbReference type="GO" id="GO:0030126">
    <property type="term" value="C:COPI vesicle coat"/>
    <property type="evidence" value="ECO:0007669"/>
    <property type="project" value="InterPro"/>
</dbReference>
<dbReference type="PROSITE" id="PS50082">
    <property type="entry name" value="WD_REPEATS_2"/>
    <property type="match status" value="4"/>
</dbReference>
<evidence type="ECO:0000313" key="15">
    <source>
        <dbReference type="EMBL" id="PJF18435.1"/>
    </source>
</evidence>
<feature type="repeat" description="WD" evidence="11">
    <location>
        <begin position="160"/>
        <end position="192"/>
    </location>
</feature>
<keyword evidence="6" id="KW-0677">Repeat</keyword>
<reference evidence="15 16" key="1">
    <citation type="submission" date="2016-10" db="EMBL/GenBank/DDBJ databases">
        <title>The genome of Paramicrosporidium saccamoebae is the missing link in understanding Cryptomycota and Microsporidia evolution.</title>
        <authorList>
            <person name="Quandt C.A."/>
            <person name="Beaudet D."/>
            <person name="Corsaro D."/>
            <person name="Michel R."/>
            <person name="Corradi N."/>
            <person name="James T."/>
        </authorList>
    </citation>
    <scope>NUCLEOTIDE SEQUENCE [LARGE SCALE GENOMIC DNA]</scope>
    <source>
        <strain evidence="15 16">KSL3</strain>
    </source>
</reference>
<dbReference type="GO" id="GO:0006891">
    <property type="term" value="P:intra-Golgi vesicle-mediated transport"/>
    <property type="evidence" value="ECO:0007669"/>
    <property type="project" value="TreeGrafter"/>
</dbReference>
<dbReference type="InterPro" id="IPR019775">
    <property type="entry name" value="WD40_repeat_CS"/>
</dbReference>
<feature type="domain" description="COPA/B TPR" evidence="14">
    <location>
        <begin position="536"/>
        <end position="668"/>
    </location>
</feature>
<keyword evidence="5 11" id="KW-0853">WD repeat</keyword>
<evidence type="ECO:0000256" key="4">
    <source>
        <dbReference type="ARBA" id="ARBA00022490"/>
    </source>
</evidence>
<gene>
    <name evidence="15" type="ORF">PSACC_01766</name>
</gene>
<dbReference type="STRING" id="1246581.A0A2H9TL01"/>
<evidence type="ECO:0000256" key="1">
    <source>
        <dbReference type="ARBA" id="ARBA00004255"/>
    </source>
</evidence>
<evidence type="ECO:0000256" key="10">
    <source>
        <dbReference type="ARBA" id="ARBA00023136"/>
    </source>
</evidence>
<dbReference type="InterPro" id="IPR047312">
    <property type="entry name" value="Coatomer_alpha_WD-assoc_reg"/>
</dbReference>
<comment type="caution">
    <text evidence="15">The sequence shown here is derived from an EMBL/GenBank/DDBJ whole genome shotgun (WGS) entry which is preliminary data.</text>
</comment>
<dbReference type="InterPro" id="IPR001680">
    <property type="entry name" value="WD40_rpt"/>
</dbReference>
<evidence type="ECO:0000256" key="7">
    <source>
        <dbReference type="ARBA" id="ARBA00022892"/>
    </source>
</evidence>
<feature type="domain" description="Coatomer alpha subunit C-terminal" evidence="13">
    <location>
        <begin position="760"/>
        <end position="1101"/>
    </location>
</feature>
<proteinExistence type="predicted"/>
<dbReference type="Gene3D" id="2.130.10.10">
    <property type="entry name" value="YVTN repeat-like/Quinoprotein amine dehydrogenase"/>
    <property type="match status" value="1"/>
</dbReference>
<feature type="repeat" description="WD" evidence="11">
    <location>
        <begin position="39"/>
        <end position="80"/>
    </location>
</feature>
<dbReference type="FunFam" id="1.25.40.470:FF:000002">
    <property type="entry name" value="Coatomer subunit alpha"/>
    <property type="match status" value="1"/>
</dbReference>
<dbReference type="Pfam" id="PF06957">
    <property type="entry name" value="COPI_C"/>
    <property type="match status" value="1"/>
</dbReference>
<dbReference type="InterPro" id="IPR020472">
    <property type="entry name" value="WD40_PAC1"/>
</dbReference>